<evidence type="ECO:0000313" key="3">
    <source>
        <dbReference type="Proteomes" id="UP001204439"/>
    </source>
</evidence>
<protein>
    <submittedName>
        <fullName evidence="2">Uncharacterized protein</fullName>
    </submittedName>
</protein>
<dbReference type="RefSeq" id="WP_063969124.1">
    <property type="nucleotide sequence ID" value="NZ_JAMXLT020000003.1"/>
</dbReference>
<feature type="compositionally biased region" description="Pro residues" evidence="1">
    <location>
        <begin position="116"/>
        <end position="125"/>
    </location>
</feature>
<feature type="region of interest" description="Disordered" evidence="1">
    <location>
        <begin position="107"/>
        <end position="135"/>
    </location>
</feature>
<keyword evidence="3" id="KW-1185">Reference proteome</keyword>
<evidence type="ECO:0000313" key="2">
    <source>
        <dbReference type="EMBL" id="MDW8547868.1"/>
    </source>
</evidence>
<accession>A0ABU4JDX5</accession>
<reference evidence="2 3" key="1">
    <citation type="submission" date="2023-11" db="EMBL/GenBank/DDBJ databases">
        <title>First isolation, identification, and characterization of non-pathogenic Epilithonimonas ginsengisoli isolated from diseased farmed rainbow trout (Oncorhynchus mykiss) in Chile.</title>
        <authorList>
            <person name="Miranda C.D."/>
            <person name="Irgang R."/>
            <person name="Concha C."/>
            <person name="Rojas R."/>
            <person name="Avendano R."/>
        </authorList>
    </citation>
    <scope>NUCLEOTIDE SEQUENCE [LARGE SCALE GENOMIC DNA]</scope>
    <source>
        <strain evidence="2 3">FP99</strain>
    </source>
</reference>
<comment type="caution">
    <text evidence="2">The sequence shown here is derived from an EMBL/GenBank/DDBJ whole genome shotgun (WGS) entry which is preliminary data.</text>
</comment>
<dbReference type="EMBL" id="JAMXLT020000003">
    <property type="protein sequence ID" value="MDW8547868.1"/>
    <property type="molecule type" value="Genomic_DNA"/>
</dbReference>
<sequence length="240" mass="26613">MSTIYETGHARNIANFQKMIEFVTEYGADYNPSKRSLTLPTLITLKADADAALLDVITKNTLYNGKVNTRIEAFADLRPLSTRLVNALQSTDASAETIKDAKAINKKIQGKRSATPPVPTDPDQPAPNSISASQQSYDQLTQHFTGLKTVLQNEPTYMPNEADLQIPTLEDLIADLTTKNNEVAKAYTKISNARIERDKIIYDGKDNLLETASEVKNYVKSVFGAASPQYKQVNALRFRK</sequence>
<proteinExistence type="predicted"/>
<organism evidence="2 3">
    <name type="scientific">Epilithonimonas ginsengisoli</name>
    <dbReference type="NCBI Taxonomy" id="1245592"/>
    <lineage>
        <taxon>Bacteria</taxon>
        <taxon>Pseudomonadati</taxon>
        <taxon>Bacteroidota</taxon>
        <taxon>Flavobacteriia</taxon>
        <taxon>Flavobacteriales</taxon>
        <taxon>Weeksellaceae</taxon>
        <taxon>Chryseobacterium group</taxon>
        <taxon>Epilithonimonas</taxon>
    </lineage>
</organism>
<dbReference type="Proteomes" id="UP001204439">
    <property type="component" value="Unassembled WGS sequence"/>
</dbReference>
<name>A0ABU4JDX5_9FLAO</name>
<evidence type="ECO:0000256" key="1">
    <source>
        <dbReference type="SAM" id="MobiDB-lite"/>
    </source>
</evidence>
<gene>
    <name evidence="2" type="ORF">NG800_003020</name>
</gene>